<evidence type="ECO:0000256" key="7">
    <source>
        <dbReference type="ARBA" id="ARBA00023004"/>
    </source>
</evidence>
<reference evidence="10 11" key="1">
    <citation type="submission" date="2019-09" db="EMBL/GenBank/DDBJ databases">
        <title>Bird 10,000 Genomes (B10K) Project - Family phase.</title>
        <authorList>
            <person name="Zhang G."/>
        </authorList>
    </citation>
    <scope>NUCLEOTIDE SEQUENCE [LARGE SCALE GENOMIC DNA]</scope>
    <source>
        <strain evidence="10">B10K-DU-012-52</strain>
    </source>
</reference>
<keyword evidence="4" id="KW-0391">Immunity</keyword>
<evidence type="ECO:0000256" key="5">
    <source>
        <dbReference type="ARBA" id="ARBA00022964"/>
    </source>
</evidence>
<evidence type="ECO:0000313" key="10">
    <source>
        <dbReference type="EMBL" id="NXS55597.1"/>
    </source>
</evidence>
<dbReference type="InterPro" id="IPR000898">
    <property type="entry name" value="Indolamine_dOase"/>
</dbReference>
<dbReference type="EMBL" id="VYZX01011612">
    <property type="protein sequence ID" value="NXS55597.1"/>
    <property type="molecule type" value="Genomic_DNA"/>
</dbReference>
<keyword evidence="5 10" id="KW-0223">Dioxygenase</keyword>
<evidence type="ECO:0000256" key="9">
    <source>
        <dbReference type="PIRSR" id="PIRSR600898-1"/>
    </source>
</evidence>
<feature type="binding site" description="proximal binding residue" evidence="9">
    <location>
        <position position="342"/>
    </location>
    <ligand>
        <name>heme b</name>
        <dbReference type="ChEBI" id="CHEBI:60344"/>
    </ligand>
    <ligandPart>
        <name>Fe</name>
        <dbReference type="ChEBI" id="CHEBI:18248"/>
    </ligandPart>
</feature>
<keyword evidence="6" id="KW-0560">Oxidoreductase</keyword>
<comment type="caution">
    <text evidence="10">The sequence shown here is derived from an EMBL/GenBank/DDBJ whole genome shotgun (WGS) entry which is preliminary data.</text>
</comment>
<evidence type="ECO:0000256" key="2">
    <source>
        <dbReference type="ARBA" id="ARBA00022617"/>
    </source>
</evidence>
<sequence length="407" mass="45033">MEAGDGPEETPLPLELTRFQLSEEYGFLLPHPLMELPAPYGPWMEIAHDLPQLISSHQLRSQVHQMPQLSTRHLRGREELHLAHLVLSFITMGYVWQEGEEGTIKVLPQNLAVPFWEVSQALGLPPILSHADFVLANWRRKDPNGNLDTIISLPGGESLRGFILVTLLVEKAAVPGIKAIAQAIHAVLQLDEETLHKALQELAEAIGDMSKALKRMHDYVDPTVFYAVIRIFLSGWKDNPAMPEGLIYEGVSDEPMAFSGGSAAQSTVLHAFDELLGIRHGQESTAFLHRMRDYMPLPHRAFVEELHRAPSLKEHVLSSGDPHLREAFNRCVSALADFRSYHITIVTKYITIAAAKAKARRAELGGGDGLSVGKPPTALEAKGTGGSHIFNFLKSVRDSTREGMIRA</sequence>
<dbReference type="PANTHER" id="PTHR28657:SF4">
    <property type="entry name" value="INDOLEAMINE 2,3-DIOXYGENASE 2"/>
    <property type="match status" value="1"/>
</dbReference>
<evidence type="ECO:0000313" key="11">
    <source>
        <dbReference type="Proteomes" id="UP000520535"/>
    </source>
</evidence>
<comment type="similarity">
    <text evidence="1">Belongs to the indoleamine 2,3-dioxygenase family.</text>
</comment>
<dbReference type="GO" id="GO:0019441">
    <property type="term" value="P:L-tryptophan catabolic process to kynurenine"/>
    <property type="evidence" value="ECO:0007669"/>
    <property type="project" value="InterPro"/>
</dbReference>
<dbReference type="FunFam" id="1.20.58.480:FF:000003">
    <property type="entry name" value="Indoleamine 2,3-dioxygenase 1"/>
    <property type="match status" value="1"/>
</dbReference>
<dbReference type="GO" id="GO:0002376">
    <property type="term" value="P:immune system process"/>
    <property type="evidence" value="ECO:0007669"/>
    <property type="project" value="UniProtKB-KW"/>
</dbReference>
<dbReference type="InterPro" id="IPR037217">
    <property type="entry name" value="Trp/Indoleamine_2_3_dOase-like"/>
</dbReference>
<dbReference type="Pfam" id="PF01231">
    <property type="entry name" value="IDO"/>
    <property type="match status" value="1"/>
</dbReference>
<dbReference type="GO" id="GO:0034354">
    <property type="term" value="P:'de novo' NAD+ biosynthetic process from L-tryptophan"/>
    <property type="evidence" value="ECO:0007669"/>
    <property type="project" value="TreeGrafter"/>
</dbReference>
<dbReference type="GO" id="GO:0033754">
    <property type="term" value="F:indoleamine 2,3-dioxygenase activity"/>
    <property type="evidence" value="ECO:0007669"/>
    <property type="project" value="TreeGrafter"/>
</dbReference>
<evidence type="ECO:0000256" key="8">
    <source>
        <dbReference type="ARBA" id="ARBA00023079"/>
    </source>
</evidence>
<dbReference type="GO" id="GO:0046872">
    <property type="term" value="F:metal ion binding"/>
    <property type="evidence" value="ECO:0007669"/>
    <property type="project" value="UniProtKB-KW"/>
</dbReference>
<keyword evidence="8" id="KW-0823">Tryptophan catabolism</keyword>
<feature type="non-terminal residue" evidence="10">
    <location>
        <position position="407"/>
    </location>
</feature>
<dbReference type="Gene3D" id="1.20.58.480">
    <property type="match status" value="1"/>
</dbReference>
<evidence type="ECO:0000256" key="1">
    <source>
        <dbReference type="ARBA" id="ARBA00007119"/>
    </source>
</evidence>
<keyword evidence="11" id="KW-1185">Reference proteome</keyword>
<dbReference type="AlphaFoldDB" id="A0A7L2VF80"/>
<dbReference type="GO" id="GO:0004833">
    <property type="term" value="F:L-tryptophan 2,3-dioxygenase activity"/>
    <property type="evidence" value="ECO:0007669"/>
    <property type="project" value="TreeGrafter"/>
</dbReference>
<dbReference type="Proteomes" id="UP000520535">
    <property type="component" value="Unassembled WGS sequence"/>
</dbReference>
<organism evidence="10 11">
    <name type="scientific">Brachypteracias leptosomus</name>
    <name type="common">short-legged ground-roller</name>
    <dbReference type="NCBI Taxonomy" id="135165"/>
    <lineage>
        <taxon>Eukaryota</taxon>
        <taxon>Metazoa</taxon>
        <taxon>Chordata</taxon>
        <taxon>Craniata</taxon>
        <taxon>Vertebrata</taxon>
        <taxon>Euteleostomi</taxon>
        <taxon>Archelosauria</taxon>
        <taxon>Archosauria</taxon>
        <taxon>Dinosauria</taxon>
        <taxon>Saurischia</taxon>
        <taxon>Theropoda</taxon>
        <taxon>Coelurosauria</taxon>
        <taxon>Aves</taxon>
        <taxon>Neognathae</taxon>
        <taxon>Neoaves</taxon>
        <taxon>Telluraves</taxon>
        <taxon>Coraciimorphae</taxon>
        <taxon>Coraciiformes</taxon>
        <taxon>Brachypteraciidae</taxon>
        <taxon>Brachypteracias</taxon>
    </lineage>
</organism>
<evidence type="ECO:0000256" key="6">
    <source>
        <dbReference type="ARBA" id="ARBA00023002"/>
    </source>
</evidence>
<accession>A0A7L2VF80</accession>
<evidence type="ECO:0000256" key="3">
    <source>
        <dbReference type="ARBA" id="ARBA00022723"/>
    </source>
</evidence>
<gene>
    <name evidence="10" type="primary">Ido2</name>
    <name evidence="10" type="ORF">BRALEP_R05919</name>
</gene>
<dbReference type="PANTHER" id="PTHR28657">
    <property type="entry name" value="INDOLEAMINE 2,3-DIOXYGENASE"/>
    <property type="match status" value="1"/>
</dbReference>
<name>A0A7L2VF80_9AVES</name>
<evidence type="ECO:0000256" key="4">
    <source>
        <dbReference type="ARBA" id="ARBA00022859"/>
    </source>
</evidence>
<keyword evidence="3 9" id="KW-0479">Metal-binding</keyword>
<dbReference type="OrthoDB" id="10262710at2759"/>
<keyword evidence="2 9" id="KW-0349">Heme</keyword>
<dbReference type="GO" id="GO:0005737">
    <property type="term" value="C:cytoplasm"/>
    <property type="evidence" value="ECO:0007669"/>
    <property type="project" value="TreeGrafter"/>
</dbReference>
<dbReference type="SUPFAM" id="SSF140959">
    <property type="entry name" value="Indolic compounds 2,3-dioxygenase-like"/>
    <property type="match status" value="1"/>
</dbReference>
<protein>
    <submittedName>
        <fullName evidence="10">I23O2 dioxygenase</fullName>
    </submittedName>
</protein>
<keyword evidence="7 9" id="KW-0408">Iron</keyword>
<proteinExistence type="inferred from homology"/>
<dbReference type="GO" id="GO:0020037">
    <property type="term" value="F:heme binding"/>
    <property type="evidence" value="ECO:0007669"/>
    <property type="project" value="InterPro"/>
</dbReference>
<feature type="non-terminal residue" evidence="10">
    <location>
        <position position="1"/>
    </location>
</feature>